<accession>A0A1B0AHH4</accession>
<dbReference type="VEuPathDB" id="VectorBase:GPAI045909"/>
<evidence type="ECO:0000256" key="1">
    <source>
        <dbReference type="SAM" id="Phobius"/>
    </source>
</evidence>
<keyword evidence="3" id="KW-1185">Reference proteome</keyword>
<proteinExistence type="predicted"/>
<dbReference type="Proteomes" id="UP000092445">
    <property type="component" value="Unassembled WGS sequence"/>
</dbReference>
<reference evidence="2" key="2">
    <citation type="submission" date="2020-05" db="UniProtKB">
        <authorList>
            <consortium name="EnsemblMetazoa"/>
        </authorList>
    </citation>
    <scope>IDENTIFICATION</scope>
    <source>
        <strain evidence="2">IAEA</strain>
    </source>
</reference>
<keyword evidence="1" id="KW-0812">Transmembrane</keyword>
<sequence>MSAYYCRLKDLMEKKTSPSSRRVQLGLQLLCLRYVSANVLNGLWLMAYAAMCSVDLIGITKTFFPYETANTRIKYEVLEDLSPFNPLQVFEFFTSVKKQIHLIPSINEDKP</sequence>
<keyword evidence="1" id="KW-1133">Transmembrane helix</keyword>
<dbReference type="AlphaFoldDB" id="A0A1B0AHH4"/>
<reference evidence="3" key="1">
    <citation type="submission" date="2014-03" db="EMBL/GenBank/DDBJ databases">
        <authorList>
            <person name="Aksoy S."/>
            <person name="Warren W."/>
            <person name="Wilson R.K."/>
        </authorList>
    </citation>
    <scope>NUCLEOTIDE SEQUENCE [LARGE SCALE GENOMIC DNA]</scope>
    <source>
        <strain evidence="3">IAEA</strain>
    </source>
</reference>
<protein>
    <submittedName>
        <fullName evidence="2">Uncharacterized protein</fullName>
    </submittedName>
</protein>
<name>A0A1B0AHH4_GLOPL</name>
<keyword evidence="1" id="KW-0472">Membrane</keyword>
<evidence type="ECO:0000313" key="2">
    <source>
        <dbReference type="EnsemblMetazoa" id="GPAI045909-PA"/>
    </source>
</evidence>
<organism evidence="2 3">
    <name type="scientific">Glossina pallidipes</name>
    <name type="common">Tsetse fly</name>
    <dbReference type="NCBI Taxonomy" id="7398"/>
    <lineage>
        <taxon>Eukaryota</taxon>
        <taxon>Metazoa</taxon>
        <taxon>Ecdysozoa</taxon>
        <taxon>Arthropoda</taxon>
        <taxon>Hexapoda</taxon>
        <taxon>Insecta</taxon>
        <taxon>Pterygota</taxon>
        <taxon>Neoptera</taxon>
        <taxon>Endopterygota</taxon>
        <taxon>Diptera</taxon>
        <taxon>Brachycera</taxon>
        <taxon>Muscomorpha</taxon>
        <taxon>Hippoboscoidea</taxon>
        <taxon>Glossinidae</taxon>
        <taxon>Glossina</taxon>
    </lineage>
</organism>
<feature type="transmembrane region" description="Helical" evidence="1">
    <location>
        <begin position="47"/>
        <end position="64"/>
    </location>
</feature>
<dbReference type="EnsemblMetazoa" id="GPAI045909-RA">
    <property type="protein sequence ID" value="GPAI045909-PA"/>
    <property type="gene ID" value="GPAI045909"/>
</dbReference>
<evidence type="ECO:0000313" key="3">
    <source>
        <dbReference type="Proteomes" id="UP000092445"/>
    </source>
</evidence>